<keyword evidence="4 5" id="KW-0472">Membrane</keyword>
<evidence type="ECO:0000313" key="7">
    <source>
        <dbReference type="EMBL" id="SVA47417.1"/>
    </source>
</evidence>
<evidence type="ECO:0000256" key="3">
    <source>
        <dbReference type="ARBA" id="ARBA00022989"/>
    </source>
</evidence>
<dbReference type="SUPFAM" id="SSF161098">
    <property type="entry name" value="MetI-like"/>
    <property type="match status" value="1"/>
</dbReference>
<protein>
    <recommendedName>
        <fullName evidence="6">ABC transmembrane type-1 domain-containing protein</fullName>
    </recommendedName>
</protein>
<keyword evidence="2 5" id="KW-0812">Transmembrane</keyword>
<proteinExistence type="predicted"/>
<reference evidence="7" key="1">
    <citation type="submission" date="2018-05" db="EMBL/GenBank/DDBJ databases">
        <authorList>
            <person name="Lanie J.A."/>
            <person name="Ng W.-L."/>
            <person name="Kazmierczak K.M."/>
            <person name="Andrzejewski T.M."/>
            <person name="Davidsen T.M."/>
            <person name="Wayne K.J."/>
            <person name="Tettelin H."/>
            <person name="Glass J.I."/>
            <person name="Rusch D."/>
            <person name="Podicherti R."/>
            <person name="Tsui H.-C.T."/>
            <person name="Winkler M.E."/>
        </authorList>
    </citation>
    <scope>NUCLEOTIDE SEQUENCE</scope>
</reference>
<dbReference type="PANTHER" id="PTHR43879:SF1">
    <property type="entry name" value="GLUCOSE IMPORT SYSTEM PERMEASE PROTEIN GLCU"/>
    <property type="match status" value="1"/>
</dbReference>
<evidence type="ECO:0000256" key="2">
    <source>
        <dbReference type="ARBA" id="ARBA00022692"/>
    </source>
</evidence>
<dbReference type="CDD" id="cd06261">
    <property type="entry name" value="TM_PBP2"/>
    <property type="match status" value="1"/>
</dbReference>
<dbReference type="EMBL" id="UINC01010679">
    <property type="protein sequence ID" value="SVA47417.1"/>
    <property type="molecule type" value="Genomic_DNA"/>
</dbReference>
<dbReference type="AlphaFoldDB" id="A0A381W642"/>
<evidence type="ECO:0000256" key="1">
    <source>
        <dbReference type="ARBA" id="ARBA00004141"/>
    </source>
</evidence>
<keyword evidence="3 5" id="KW-1133">Transmembrane helix</keyword>
<dbReference type="GO" id="GO:0055085">
    <property type="term" value="P:transmembrane transport"/>
    <property type="evidence" value="ECO:0007669"/>
    <property type="project" value="InterPro"/>
</dbReference>
<feature type="transmembrane region" description="Helical" evidence="5">
    <location>
        <begin position="6"/>
        <end position="28"/>
    </location>
</feature>
<dbReference type="InterPro" id="IPR000515">
    <property type="entry name" value="MetI-like"/>
</dbReference>
<feature type="transmembrane region" description="Helical" evidence="5">
    <location>
        <begin position="247"/>
        <end position="269"/>
    </location>
</feature>
<accession>A0A381W642</accession>
<sequence>MRSALVHGLLFVLALYFLVPLYVMVVASFKSLDEIIHSSIIALPIVWTTAGWEKAWSSACTGLVCTGIKPYFFETMAILFPAMSAAIVIGALNGYLMSFWRSRSADILFGALIIGSFIPLQLFLIPLAVTMQKLGIFGSTFGLILIHTVYGVPLTTMLYRNFYVSLPSELVKAAIVDGAGVFKIFRSVIVPMSAPITIVAVILVFGGIYNDYIFALTFGETGKRPIMAAVLNIISTQYAVAEHNVNMAAVMISALPTLLIFLVAGKFFVMGLAQGSVKG</sequence>
<name>A0A381W642_9ZZZZ</name>
<dbReference type="PROSITE" id="PS50928">
    <property type="entry name" value="ABC_TM1"/>
    <property type="match status" value="1"/>
</dbReference>
<feature type="transmembrane region" description="Helical" evidence="5">
    <location>
        <begin position="107"/>
        <end position="129"/>
    </location>
</feature>
<feature type="transmembrane region" description="Helical" evidence="5">
    <location>
        <begin position="135"/>
        <end position="158"/>
    </location>
</feature>
<dbReference type="GO" id="GO:0016020">
    <property type="term" value="C:membrane"/>
    <property type="evidence" value="ECO:0007669"/>
    <property type="project" value="UniProtKB-SubCell"/>
</dbReference>
<evidence type="ECO:0000256" key="4">
    <source>
        <dbReference type="ARBA" id="ARBA00023136"/>
    </source>
</evidence>
<dbReference type="Gene3D" id="1.10.3720.10">
    <property type="entry name" value="MetI-like"/>
    <property type="match status" value="1"/>
</dbReference>
<feature type="transmembrane region" description="Helical" evidence="5">
    <location>
        <begin position="196"/>
        <end position="218"/>
    </location>
</feature>
<organism evidence="7">
    <name type="scientific">marine metagenome</name>
    <dbReference type="NCBI Taxonomy" id="408172"/>
    <lineage>
        <taxon>unclassified sequences</taxon>
        <taxon>metagenomes</taxon>
        <taxon>ecological metagenomes</taxon>
    </lineage>
</organism>
<evidence type="ECO:0000259" key="6">
    <source>
        <dbReference type="PROSITE" id="PS50928"/>
    </source>
</evidence>
<evidence type="ECO:0000256" key="5">
    <source>
        <dbReference type="SAM" id="Phobius"/>
    </source>
</evidence>
<feature type="transmembrane region" description="Helical" evidence="5">
    <location>
        <begin position="72"/>
        <end position="95"/>
    </location>
</feature>
<dbReference type="Pfam" id="PF00528">
    <property type="entry name" value="BPD_transp_1"/>
    <property type="match status" value="1"/>
</dbReference>
<dbReference type="PANTHER" id="PTHR43879">
    <property type="entry name" value="ABC TRANSPORTER PERMEASE PROTEIN"/>
    <property type="match status" value="1"/>
</dbReference>
<dbReference type="InterPro" id="IPR035906">
    <property type="entry name" value="MetI-like_sf"/>
</dbReference>
<gene>
    <name evidence="7" type="ORF">METZ01_LOCUS100271</name>
</gene>
<comment type="subcellular location">
    <subcellularLocation>
        <location evidence="1">Membrane</location>
        <topology evidence="1">Multi-pass membrane protein</topology>
    </subcellularLocation>
</comment>
<feature type="domain" description="ABC transmembrane type-1" evidence="6">
    <location>
        <begin position="72"/>
        <end position="264"/>
    </location>
</feature>